<dbReference type="Pfam" id="PF12849">
    <property type="entry name" value="PBP_like_2"/>
    <property type="match status" value="1"/>
</dbReference>
<dbReference type="PANTHER" id="PTHR30570:SF1">
    <property type="entry name" value="PHOSPHATE-BINDING PROTEIN PSTS"/>
    <property type="match status" value="1"/>
</dbReference>
<evidence type="ECO:0000256" key="7">
    <source>
        <dbReference type="ARBA" id="ARBA00023139"/>
    </source>
</evidence>
<reference evidence="11 12" key="1">
    <citation type="submission" date="2024-06" db="EMBL/GenBank/DDBJ databases">
        <title>Genomic Encyclopedia of Type Strains, Phase IV (KMG-IV): sequencing the most valuable type-strain genomes for metagenomic binning, comparative biology and taxonomic classification.</title>
        <authorList>
            <person name="Goeker M."/>
        </authorList>
    </citation>
    <scope>NUCLEOTIDE SEQUENCE [LARGE SCALE GENOMIC DNA]</scope>
    <source>
        <strain evidence="11 12">DSM 26128</strain>
    </source>
</reference>
<keyword evidence="9" id="KW-0812">Transmembrane</keyword>
<evidence type="ECO:0000313" key="12">
    <source>
        <dbReference type="Proteomes" id="UP001549099"/>
    </source>
</evidence>
<name>A0ABV2G8M2_9BACL</name>
<evidence type="ECO:0000259" key="10">
    <source>
        <dbReference type="Pfam" id="PF12849"/>
    </source>
</evidence>
<comment type="function">
    <text evidence="1">Part of the ABC transporter complex PstSACB involved in phosphate import.</text>
</comment>
<keyword evidence="5" id="KW-0813">Transport</keyword>
<keyword evidence="7" id="KW-0564">Palmitate</keyword>
<proteinExistence type="inferred from homology"/>
<evidence type="ECO:0000256" key="1">
    <source>
        <dbReference type="ARBA" id="ARBA00002841"/>
    </source>
</evidence>
<evidence type="ECO:0000256" key="5">
    <source>
        <dbReference type="ARBA" id="ARBA00022592"/>
    </source>
</evidence>
<comment type="subunit">
    <text evidence="4">The complex is composed of two ATP-binding proteins (PstB), two transmembrane proteins (PstC and PstA) and a solute-binding protein (PstS).</text>
</comment>
<evidence type="ECO:0000256" key="9">
    <source>
        <dbReference type="SAM" id="Phobius"/>
    </source>
</evidence>
<sequence length="380" mass="41346">MKVAGKVLSLLFITVFVLIFSIMPIVWVLFGGYDHWAPALFGVLAGFITIIGLSIFNVRSPKVFYGVPASIVLIGLAASIPGVYVHSKPVVQAGEVDLFEYMPFDGNRTASLDGPASFRITEDVPVIDGATALYPVYAAFVQAVYPEKEYFPYEGEVMSNRTGQAYESLISGEVDLIFALGPSEAQRERAEAAGRKLVLTPIGREAFVFFVNRDNPVDSLTQAQLRGIYAGELTNWREAGGKRAKIRAYQRPADSGSQTALEDFMGDVPIMDAPTERTADLMSGIIEDVSDYRNFGGAIGYTFRYYSEEMVGNHDIKLLAVDGVKPGVDTVRSGAYPLTRELYAITAGTGNPNVAPFIDWILTEEGQALVEKTGYVGIGE</sequence>
<feature type="domain" description="PBP" evidence="10">
    <location>
        <begin position="127"/>
        <end position="365"/>
    </location>
</feature>
<evidence type="ECO:0000313" key="11">
    <source>
        <dbReference type="EMBL" id="MET3574494.1"/>
    </source>
</evidence>
<evidence type="ECO:0000256" key="3">
    <source>
        <dbReference type="ARBA" id="ARBA00008725"/>
    </source>
</evidence>
<evidence type="ECO:0000256" key="8">
    <source>
        <dbReference type="ARBA" id="ARBA00023288"/>
    </source>
</evidence>
<dbReference type="Proteomes" id="UP001549099">
    <property type="component" value="Unassembled WGS sequence"/>
</dbReference>
<dbReference type="EMBL" id="JBEPLW010000001">
    <property type="protein sequence ID" value="MET3574494.1"/>
    <property type="molecule type" value="Genomic_DNA"/>
</dbReference>
<comment type="similarity">
    <text evidence="3">Belongs to the PstS family.</text>
</comment>
<dbReference type="InterPro" id="IPR050811">
    <property type="entry name" value="Phosphate_ABC_transporter"/>
</dbReference>
<organism evidence="11 12">
    <name type="scientific">Bhargavaea ullalensis</name>
    <dbReference type="NCBI Taxonomy" id="1265685"/>
    <lineage>
        <taxon>Bacteria</taxon>
        <taxon>Bacillati</taxon>
        <taxon>Bacillota</taxon>
        <taxon>Bacilli</taxon>
        <taxon>Bacillales</taxon>
        <taxon>Caryophanaceae</taxon>
        <taxon>Bhargavaea</taxon>
    </lineage>
</organism>
<dbReference type="InterPro" id="IPR024370">
    <property type="entry name" value="PBP_domain"/>
</dbReference>
<gene>
    <name evidence="11" type="ORF">ABID49_000370</name>
</gene>
<protein>
    <submittedName>
        <fullName evidence="11">Phosphate transport system substrate-binding protein</fullName>
    </submittedName>
</protein>
<comment type="subcellular location">
    <subcellularLocation>
        <location evidence="2">Cell membrane</location>
        <topology evidence="2">Lipid-anchor</topology>
    </subcellularLocation>
</comment>
<feature type="transmembrane region" description="Helical" evidence="9">
    <location>
        <begin position="7"/>
        <end position="30"/>
    </location>
</feature>
<dbReference type="Gene3D" id="3.40.190.10">
    <property type="entry name" value="Periplasmic binding protein-like II"/>
    <property type="match status" value="2"/>
</dbReference>
<keyword evidence="6" id="KW-0732">Signal</keyword>
<keyword evidence="8" id="KW-0449">Lipoprotein</keyword>
<dbReference type="PANTHER" id="PTHR30570">
    <property type="entry name" value="PERIPLASMIC PHOSPHATE BINDING COMPONENT OF PHOSPHATE ABC TRANSPORTER"/>
    <property type="match status" value="1"/>
</dbReference>
<keyword evidence="12" id="KW-1185">Reference proteome</keyword>
<keyword evidence="9" id="KW-1133">Transmembrane helix</keyword>
<dbReference type="SUPFAM" id="SSF53850">
    <property type="entry name" value="Periplasmic binding protein-like II"/>
    <property type="match status" value="1"/>
</dbReference>
<feature type="transmembrane region" description="Helical" evidence="9">
    <location>
        <begin position="36"/>
        <end position="56"/>
    </location>
</feature>
<evidence type="ECO:0000256" key="6">
    <source>
        <dbReference type="ARBA" id="ARBA00022729"/>
    </source>
</evidence>
<accession>A0ABV2G8M2</accession>
<keyword evidence="9" id="KW-0472">Membrane</keyword>
<feature type="transmembrane region" description="Helical" evidence="9">
    <location>
        <begin position="63"/>
        <end position="84"/>
    </location>
</feature>
<keyword evidence="5" id="KW-0592">Phosphate transport</keyword>
<comment type="caution">
    <text evidence="11">The sequence shown here is derived from an EMBL/GenBank/DDBJ whole genome shotgun (WGS) entry which is preliminary data.</text>
</comment>
<evidence type="ECO:0000256" key="4">
    <source>
        <dbReference type="ARBA" id="ARBA00011529"/>
    </source>
</evidence>
<evidence type="ECO:0000256" key="2">
    <source>
        <dbReference type="ARBA" id="ARBA00004193"/>
    </source>
</evidence>